<gene>
    <name evidence="1" type="ORF">RHMOL_Rhmol05G0121500</name>
</gene>
<sequence>MAVQSKKAEQSPFHKESTKAPRSWPDLPTQLLTILARNSTLMHNISYGGNFTKSYRQPPRQCNPNKKSPFPRLSINDDGQTDRCHDNSQYLPDIFNITFRVGHLWWFGRWPPCRYPADYFVGYSQGMLVARGGVESSDRYYLWDPIDRPCRMLPLWDVSVPFKHVALSSSPNDHKSICTVMVLTGIQKPAYSFRDLREGKYYAWFKQDSTLVEPHSSNHHLMQFTNAIGFEGKFYALSLQGTLAVMEKIDSHFIITSLGTNRAVPSVHAMHFKEYLIESNGEILLVFLVSRKSIHRVENVEVYRLRFDRLSWADILFKHRYGAREVLRTPHIDIGKHGFVTCAKLQSLIGKFNKLTFSIGYCVHGGHQSLLEVKEPGEKLVDFFGKIYLVGLVMEAISKHPDFIQSVEKQASLDPTPR</sequence>
<protein>
    <submittedName>
        <fullName evidence="1">Uncharacterized protein</fullName>
    </submittedName>
</protein>
<accession>A0ACC0NNB4</accession>
<dbReference type="EMBL" id="CM046392">
    <property type="protein sequence ID" value="KAI8554741.1"/>
    <property type="molecule type" value="Genomic_DNA"/>
</dbReference>
<evidence type="ECO:0000313" key="2">
    <source>
        <dbReference type="Proteomes" id="UP001062846"/>
    </source>
</evidence>
<name>A0ACC0NNB4_RHOML</name>
<reference evidence="1" key="1">
    <citation type="submission" date="2022-02" db="EMBL/GenBank/DDBJ databases">
        <title>Plant Genome Project.</title>
        <authorList>
            <person name="Zhang R.-G."/>
        </authorList>
    </citation>
    <scope>NUCLEOTIDE SEQUENCE</scope>
    <source>
        <strain evidence="1">AT1</strain>
    </source>
</reference>
<organism evidence="1 2">
    <name type="scientific">Rhododendron molle</name>
    <name type="common">Chinese azalea</name>
    <name type="synonym">Azalea mollis</name>
    <dbReference type="NCBI Taxonomy" id="49168"/>
    <lineage>
        <taxon>Eukaryota</taxon>
        <taxon>Viridiplantae</taxon>
        <taxon>Streptophyta</taxon>
        <taxon>Embryophyta</taxon>
        <taxon>Tracheophyta</taxon>
        <taxon>Spermatophyta</taxon>
        <taxon>Magnoliopsida</taxon>
        <taxon>eudicotyledons</taxon>
        <taxon>Gunneridae</taxon>
        <taxon>Pentapetalae</taxon>
        <taxon>asterids</taxon>
        <taxon>Ericales</taxon>
        <taxon>Ericaceae</taxon>
        <taxon>Ericoideae</taxon>
        <taxon>Rhodoreae</taxon>
        <taxon>Rhododendron</taxon>
    </lineage>
</organism>
<keyword evidence="2" id="KW-1185">Reference proteome</keyword>
<proteinExistence type="predicted"/>
<evidence type="ECO:0000313" key="1">
    <source>
        <dbReference type="EMBL" id="KAI8554741.1"/>
    </source>
</evidence>
<dbReference type="Proteomes" id="UP001062846">
    <property type="component" value="Chromosome 5"/>
</dbReference>
<comment type="caution">
    <text evidence="1">The sequence shown here is derived from an EMBL/GenBank/DDBJ whole genome shotgun (WGS) entry which is preliminary data.</text>
</comment>